<evidence type="ECO:0008006" key="13">
    <source>
        <dbReference type="Google" id="ProtNLM"/>
    </source>
</evidence>
<evidence type="ECO:0000256" key="9">
    <source>
        <dbReference type="ARBA" id="ARBA00023136"/>
    </source>
</evidence>
<evidence type="ECO:0000313" key="11">
    <source>
        <dbReference type="EMBL" id="GGO46937.1"/>
    </source>
</evidence>
<keyword evidence="6 10" id="KW-0812">Transmembrane</keyword>
<gene>
    <name evidence="11" type="ORF">GCM10012286_39020</name>
</gene>
<feature type="transmembrane region" description="Helical" evidence="10">
    <location>
        <begin position="279"/>
        <end position="299"/>
    </location>
</feature>
<organism evidence="11 12">
    <name type="scientific">Streptomyces lasiicapitis</name>
    <dbReference type="NCBI Taxonomy" id="1923961"/>
    <lineage>
        <taxon>Bacteria</taxon>
        <taxon>Bacillati</taxon>
        <taxon>Actinomycetota</taxon>
        <taxon>Actinomycetes</taxon>
        <taxon>Kitasatosporales</taxon>
        <taxon>Streptomycetaceae</taxon>
        <taxon>Streptomyces</taxon>
    </lineage>
</organism>
<evidence type="ECO:0000256" key="8">
    <source>
        <dbReference type="ARBA" id="ARBA00022989"/>
    </source>
</evidence>
<reference evidence="12" key="1">
    <citation type="journal article" date="2019" name="Int. J. Syst. Evol. Microbiol.">
        <title>The Global Catalogue of Microorganisms (GCM) 10K type strain sequencing project: providing services to taxonomists for standard genome sequencing and annotation.</title>
        <authorList>
            <consortium name="The Broad Institute Genomics Platform"/>
            <consortium name="The Broad Institute Genome Sequencing Center for Infectious Disease"/>
            <person name="Wu L."/>
            <person name="Ma J."/>
        </authorList>
    </citation>
    <scope>NUCLEOTIDE SEQUENCE [LARGE SCALE GENOMIC DNA]</scope>
    <source>
        <strain evidence="12">CGMCC 4.7349</strain>
    </source>
</reference>
<evidence type="ECO:0000256" key="7">
    <source>
        <dbReference type="ARBA" id="ARBA00022824"/>
    </source>
</evidence>
<feature type="transmembrane region" description="Helical" evidence="10">
    <location>
        <begin position="89"/>
        <end position="113"/>
    </location>
</feature>
<feature type="transmembrane region" description="Helical" evidence="10">
    <location>
        <begin position="133"/>
        <end position="151"/>
    </location>
</feature>
<accession>A0ABQ2M556</accession>
<name>A0ABQ2M556_9ACTN</name>
<evidence type="ECO:0000256" key="2">
    <source>
        <dbReference type="ARBA" id="ARBA00004687"/>
    </source>
</evidence>
<dbReference type="InterPro" id="IPR007315">
    <property type="entry name" value="PIG-V/Gpi18"/>
</dbReference>
<dbReference type="PANTHER" id="PTHR12468:SF2">
    <property type="entry name" value="GPI MANNOSYLTRANSFERASE 2"/>
    <property type="match status" value="1"/>
</dbReference>
<evidence type="ECO:0000256" key="4">
    <source>
        <dbReference type="ARBA" id="ARBA00022676"/>
    </source>
</evidence>
<evidence type="ECO:0000256" key="1">
    <source>
        <dbReference type="ARBA" id="ARBA00004477"/>
    </source>
</evidence>
<evidence type="ECO:0000256" key="5">
    <source>
        <dbReference type="ARBA" id="ARBA00022679"/>
    </source>
</evidence>
<dbReference type="PANTHER" id="PTHR12468">
    <property type="entry name" value="GPI MANNOSYLTRANSFERASE 2"/>
    <property type="match status" value="1"/>
</dbReference>
<keyword evidence="12" id="KW-1185">Reference proteome</keyword>
<evidence type="ECO:0000256" key="3">
    <source>
        <dbReference type="ARBA" id="ARBA00022502"/>
    </source>
</evidence>
<protein>
    <recommendedName>
        <fullName evidence="13">Integral membrane protein</fullName>
    </recommendedName>
</protein>
<feature type="transmembrane region" description="Helical" evidence="10">
    <location>
        <begin position="349"/>
        <end position="370"/>
    </location>
</feature>
<keyword evidence="8 10" id="KW-1133">Transmembrane helix</keyword>
<keyword evidence="9 10" id="KW-0472">Membrane</keyword>
<evidence type="ECO:0000313" key="12">
    <source>
        <dbReference type="Proteomes" id="UP000656881"/>
    </source>
</evidence>
<keyword evidence="5" id="KW-0808">Transferase</keyword>
<evidence type="ECO:0000256" key="6">
    <source>
        <dbReference type="ARBA" id="ARBA00022692"/>
    </source>
</evidence>
<comment type="pathway">
    <text evidence="2">Glycolipid biosynthesis; glycosylphosphatidylinositol-anchor biosynthesis.</text>
</comment>
<keyword evidence="3" id="KW-0337">GPI-anchor biosynthesis</keyword>
<feature type="transmembrane region" description="Helical" evidence="10">
    <location>
        <begin position="171"/>
        <end position="202"/>
    </location>
</feature>
<comment type="caution">
    <text evidence="11">The sequence shown here is derived from an EMBL/GenBank/DDBJ whole genome shotgun (WGS) entry which is preliminary data.</text>
</comment>
<dbReference type="Proteomes" id="UP000656881">
    <property type="component" value="Unassembled WGS sequence"/>
</dbReference>
<comment type="subcellular location">
    <subcellularLocation>
        <location evidence="1">Endoplasmic reticulum membrane</location>
        <topology evidence="1">Multi-pass membrane protein</topology>
    </subcellularLocation>
</comment>
<feature type="transmembrane region" description="Helical" evidence="10">
    <location>
        <begin position="214"/>
        <end position="233"/>
    </location>
</feature>
<keyword evidence="4" id="KW-0328">Glycosyltransferase</keyword>
<sequence>MLQVYLLTRVGLWLTAYCGAWLFPRDPQARHGASVLGVWEQWDWVHFQRIAEYGYVRATESQPGFANEEAFFPGFPMVLRGVHAVVPHWGVAGLLISLVSGAVAMVALGRIAVGRDTDTDTDTGAGAARGRRAVLLVLLSPCAVFLAAGYTESLFLAFALPAWLAALRGRWPLAALLTTAATATRVSGLFLAAALVVQFVVSRRGREASRRWRPLPWLALPALPALLYTWYLHTLTGDWMAWKHAQERGWNREFHVPWEAWANTWRAAFDGGYRSGYALMFQAELLAMAVGVTLLVVLLRRRRWPEATYLALSLWALGTSYWYMSLPRATLLWWPLWTTLAAWSLRRAWLTNTLVCALAPLTTVFALAFTTGRWAG</sequence>
<dbReference type="Pfam" id="PF04188">
    <property type="entry name" value="Mannosyl_trans2"/>
    <property type="match status" value="1"/>
</dbReference>
<keyword evidence="7" id="KW-0256">Endoplasmic reticulum</keyword>
<proteinExistence type="predicted"/>
<dbReference type="EMBL" id="BMNG01000008">
    <property type="protein sequence ID" value="GGO46937.1"/>
    <property type="molecule type" value="Genomic_DNA"/>
</dbReference>
<evidence type="ECO:0000256" key="10">
    <source>
        <dbReference type="SAM" id="Phobius"/>
    </source>
</evidence>
<feature type="transmembrane region" description="Helical" evidence="10">
    <location>
        <begin position="306"/>
        <end position="324"/>
    </location>
</feature>